<sequence length="199" mass="22227">MPRSAQYDRETALQAAVDLFWQRGFYATSLKDIEKALDMRPGSLYAAFGNKQQLFDSAIDAYAQRMTIDVNRFIEQEAGVIDGVLAYLRWLLVGDDRTSLTETPACLVVKTLLESTDESDPLRSKSRQLLQGVEKCFAQALEQAKATGELKASVDCERLARLLQTQVMGARSFAQSSPDAEHINNLVDDIALIFAPYRQ</sequence>
<feature type="domain" description="HTH tetR-type" evidence="5">
    <location>
        <begin position="6"/>
        <end position="66"/>
    </location>
</feature>
<dbReference type="InterPro" id="IPR001647">
    <property type="entry name" value="HTH_TetR"/>
</dbReference>
<dbReference type="InterPro" id="IPR009057">
    <property type="entry name" value="Homeodomain-like_sf"/>
</dbReference>
<keyword evidence="7" id="KW-1185">Reference proteome</keyword>
<dbReference type="Pfam" id="PF00440">
    <property type="entry name" value="TetR_N"/>
    <property type="match status" value="1"/>
</dbReference>
<evidence type="ECO:0000313" key="7">
    <source>
        <dbReference type="Proteomes" id="UP001139319"/>
    </source>
</evidence>
<dbReference type="SUPFAM" id="SSF48498">
    <property type="entry name" value="Tetracyclin repressor-like, C-terminal domain"/>
    <property type="match status" value="1"/>
</dbReference>
<dbReference type="Gene3D" id="1.10.357.10">
    <property type="entry name" value="Tetracycline Repressor, domain 2"/>
    <property type="match status" value="1"/>
</dbReference>
<evidence type="ECO:0000256" key="1">
    <source>
        <dbReference type="ARBA" id="ARBA00023015"/>
    </source>
</evidence>
<feature type="DNA-binding region" description="H-T-H motif" evidence="4">
    <location>
        <begin position="29"/>
        <end position="48"/>
    </location>
</feature>
<name>A0A9X2HYR4_9GAMM</name>
<evidence type="ECO:0000313" key="6">
    <source>
        <dbReference type="EMBL" id="MCP8897788.1"/>
    </source>
</evidence>
<accession>A0A9X2HYR4</accession>
<evidence type="ECO:0000256" key="2">
    <source>
        <dbReference type="ARBA" id="ARBA00023125"/>
    </source>
</evidence>
<keyword evidence="3" id="KW-0804">Transcription</keyword>
<dbReference type="InterPro" id="IPR011075">
    <property type="entry name" value="TetR_C"/>
</dbReference>
<dbReference type="InterPro" id="IPR036271">
    <property type="entry name" value="Tet_transcr_reg_TetR-rel_C_sf"/>
</dbReference>
<evidence type="ECO:0000259" key="5">
    <source>
        <dbReference type="PROSITE" id="PS50977"/>
    </source>
</evidence>
<comment type="caution">
    <text evidence="6">The sequence shown here is derived from an EMBL/GenBank/DDBJ whole genome shotgun (WGS) entry which is preliminary data.</text>
</comment>
<dbReference type="GO" id="GO:0003677">
    <property type="term" value="F:DNA binding"/>
    <property type="evidence" value="ECO:0007669"/>
    <property type="project" value="UniProtKB-UniRule"/>
</dbReference>
<dbReference type="SUPFAM" id="SSF46689">
    <property type="entry name" value="Homeodomain-like"/>
    <property type="match status" value="1"/>
</dbReference>
<proteinExistence type="predicted"/>
<keyword evidence="1" id="KW-0805">Transcription regulation</keyword>
<evidence type="ECO:0000256" key="3">
    <source>
        <dbReference type="ARBA" id="ARBA00023163"/>
    </source>
</evidence>
<dbReference type="Pfam" id="PF16925">
    <property type="entry name" value="TetR_C_13"/>
    <property type="match status" value="1"/>
</dbReference>
<reference evidence="6" key="1">
    <citation type="submission" date="2022-05" db="EMBL/GenBank/DDBJ databases">
        <authorList>
            <person name="Sun H.-N."/>
        </authorList>
    </citation>
    <scope>NUCLEOTIDE SEQUENCE</scope>
    <source>
        <strain evidence="6">HB14</strain>
    </source>
</reference>
<dbReference type="AlphaFoldDB" id="A0A9X2HYR4"/>
<evidence type="ECO:0000256" key="4">
    <source>
        <dbReference type="PROSITE-ProRule" id="PRU00335"/>
    </source>
</evidence>
<dbReference type="RefSeq" id="WP_253966088.1">
    <property type="nucleotide sequence ID" value="NZ_JAMFTH010000001.1"/>
</dbReference>
<dbReference type="PROSITE" id="PS50977">
    <property type="entry name" value="HTH_TETR_2"/>
    <property type="match status" value="1"/>
</dbReference>
<dbReference type="PANTHER" id="PTHR47506:SF10">
    <property type="entry name" value="TRANSCRIPTIONAL REGULATORY PROTEIN"/>
    <property type="match status" value="1"/>
</dbReference>
<organism evidence="6 7">
    <name type="scientific">Gilvimarinus xylanilyticus</name>
    <dbReference type="NCBI Taxonomy" id="2944139"/>
    <lineage>
        <taxon>Bacteria</taxon>
        <taxon>Pseudomonadati</taxon>
        <taxon>Pseudomonadota</taxon>
        <taxon>Gammaproteobacteria</taxon>
        <taxon>Cellvibrionales</taxon>
        <taxon>Cellvibrionaceae</taxon>
        <taxon>Gilvimarinus</taxon>
    </lineage>
</organism>
<gene>
    <name evidence="6" type="ORF">M6D89_00590</name>
</gene>
<dbReference type="PANTHER" id="PTHR47506">
    <property type="entry name" value="TRANSCRIPTIONAL REGULATORY PROTEIN"/>
    <property type="match status" value="1"/>
</dbReference>
<keyword evidence="2 4" id="KW-0238">DNA-binding</keyword>
<dbReference type="Proteomes" id="UP001139319">
    <property type="component" value="Unassembled WGS sequence"/>
</dbReference>
<protein>
    <submittedName>
        <fullName evidence="6">TetR/AcrR family transcriptional regulator</fullName>
    </submittedName>
</protein>
<reference evidence="6" key="2">
    <citation type="submission" date="2023-01" db="EMBL/GenBank/DDBJ databases">
        <title>Gilvimarinus xylanilyticus HB14 isolated from Caulerpa lentillifera aquaculture base in Hainan, China.</title>
        <authorList>
            <person name="Zhang Y.-J."/>
        </authorList>
    </citation>
    <scope>NUCLEOTIDE SEQUENCE</scope>
    <source>
        <strain evidence="6">HB14</strain>
    </source>
</reference>
<dbReference type="EMBL" id="JAMFTH010000001">
    <property type="protein sequence ID" value="MCP8897788.1"/>
    <property type="molecule type" value="Genomic_DNA"/>
</dbReference>